<name>A0A6I3S128_9BURK</name>
<protein>
    <submittedName>
        <fullName evidence="7">EamA family transporter</fullName>
    </submittedName>
</protein>
<gene>
    <name evidence="7" type="ORF">GMD42_05715</name>
</gene>
<dbReference type="InterPro" id="IPR050638">
    <property type="entry name" value="AA-Vitamin_Transporters"/>
</dbReference>
<sequence length="298" mass="31389">MQKKTEGICFAISAGICWGSMGVAAQVLMEDSGFAVGDLVAGRLLGAGALLLMFEHFFMRRSLLKYFSQPGVAKDILLYGVLVLLTQLTFFLAIRCSNAGTAAILAATIPVFTTIWDIFVKHRAPQIREMACTALAIIAVVLITTKGDFDSVSLSLTGVLWGLASSVAGAASNIQPNAVLKKIPVTIVVGGGMTVGGIVMSIFFPPWTIEEANWTTLSALFYAYIVVVGTLVSFLLYVSSLKMISATSASLLSCFEPITAVVLSVALLDAPLTPAEGVGGVLVFAAVWLLASRKEAQA</sequence>
<dbReference type="EMBL" id="WNCL01000013">
    <property type="protein sequence ID" value="MTU43123.1"/>
    <property type="molecule type" value="Genomic_DNA"/>
</dbReference>
<organism evidence="7 8">
    <name type="scientific">Parasutterella excrementihominis</name>
    <dbReference type="NCBI Taxonomy" id="487175"/>
    <lineage>
        <taxon>Bacteria</taxon>
        <taxon>Pseudomonadati</taxon>
        <taxon>Pseudomonadota</taxon>
        <taxon>Betaproteobacteria</taxon>
        <taxon>Burkholderiales</taxon>
        <taxon>Sutterellaceae</taxon>
        <taxon>Parasutterella</taxon>
    </lineage>
</organism>
<comment type="similarity">
    <text evidence="2">Belongs to the EamA transporter family.</text>
</comment>
<comment type="caution">
    <text evidence="7">The sequence shown here is derived from an EMBL/GenBank/DDBJ whole genome shotgun (WGS) entry which is preliminary data.</text>
</comment>
<dbReference type="InterPro" id="IPR000620">
    <property type="entry name" value="EamA_dom"/>
</dbReference>
<dbReference type="PANTHER" id="PTHR32322">
    <property type="entry name" value="INNER MEMBRANE TRANSPORTER"/>
    <property type="match status" value="1"/>
</dbReference>
<evidence type="ECO:0000256" key="1">
    <source>
        <dbReference type="ARBA" id="ARBA00004141"/>
    </source>
</evidence>
<dbReference type="PANTHER" id="PTHR32322:SF2">
    <property type="entry name" value="EAMA DOMAIN-CONTAINING PROTEIN"/>
    <property type="match status" value="1"/>
</dbReference>
<feature type="domain" description="EamA" evidence="6">
    <location>
        <begin position="7"/>
        <end position="144"/>
    </location>
</feature>
<evidence type="ECO:0000313" key="8">
    <source>
        <dbReference type="Proteomes" id="UP000462362"/>
    </source>
</evidence>
<evidence type="ECO:0000313" key="7">
    <source>
        <dbReference type="EMBL" id="MTU43123.1"/>
    </source>
</evidence>
<dbReference type="GO" id="GO:0016020">
    <property type="term" value="C:membrane"/>
    <property type="evidence" value="ECO:0007669"/>
    <property type="project" value="UniProtKB-SubCell"/>
</dbReference>
<evidence type="ECO:0000256" key="3">
    <source>
        <dbReference type="ARBA" id="ARBA00022692"/>
    </source>
</evidence>
<comment type="subcellular location">
    <subcellularLocation>
        <location evidence="1">Membrane</location>
        <topology evidence="1">Multi-pass membrane protein</topology>
    </subcellularLocation>
</comment>
<evidence type="ECO:0000256" key="5">
    <source>
        <dbReference type="ARBA" id="ARBA00023136"/>
    </source>
</evidence>
<keyword evidence="4" id="KW-1133">Transmembrane helix</keyword>
<dbReference type="Pfam" id="PF00892">
    <property type="entry name" value="EamA"/>
    <property type="match status" value="2"/>
</dbReference>
<evidence type="ECO:0000256" key="4">
    <source>
        <dbReference type="ARBA" id="ARBA00022989"/>
    </source>
</evidence>
<dbReference type="RefSeq" id="WP_155165143.1">
    <property type="nucleotide sequence ID" value="NZ_DBGEHT010000160.1"/>
</dbReference>
<dbReference type="AlphaFoldDB" id="A0A6I3S128"/>
<dbReference type="InterPro" id="IPR037185">
    <property type="entry name" value="EmrE-like"/>
</dbReference>
<dbReference type="Gene3D" id="1.10.3730.20">
    <property type="match status" value="1"/>
</dbReference>
<evidence type="ECO:0000256" key="2">
    <source>
        <dbReference type="ARBA" id="ARBA00007362"/>
    </source>
</evidence>
<reference evidence="7 8" key="1">
    <citation type="journal article" date="2019" name="Nat. Med.">
        <title>A library of human gut bacterial isolates paired with longitudinal multiomics data enables mechanistic microbiome research.</title>
        <authorList>
            <person name="Poyet M."/>
            <person name="Groussin M."/>
            <person name="Gibbons S.M."/>
            <person name="Avila-Pacheco J."/>
            <person name="Jiang X."/>
            <person name="Kearney S.M."/>
            <person name="Perrotta A.R."/>
            <person name="Berdy B."/>
            <person name="Zhao S."/>
            <person name="Lieberman T.D."/>
            <person name="Swanson P.K."/>
            <person name="Smith M."/>
            <person name="Roesemann S."/>
            <person name="Alexander J.E."/>
            <person name="Rich S.A."/>
            <person name="Livny J."/>
            <person name="Vlamakis H."/>
            <person name="Clish C."/>
            <person name="Bullock K."/>
            <person name="Deik A."/>
            <person name="Scott J."/>
            <person name="Pierce K.A."/>
            <person name="Xavier R.J."/>
            <person name="Alm E.J."/>
        </authorList>
    </citation>
    <scope>NUCLEOTIDE SEQUENCE [LARGE SCALE GENOMIC DNA]</scope>
    <source>
        <strain evidence="7 8">BIOML-A2</strain>
    </source>
</reference>
<evidence type="ECO:0000259" key="6">
    <source>
        <dbReference type="Pfam" id="PF00892"/>
    </source>
</evidence>
<keyword evidence="3" id="KW-0812">Transmembrane</keyword>
<accession>A0A6I3S128</accession>
<dbReference type="Proteomes" id="UP000462362">
    <property type="component" value="Unassembled WGS sequence"/>
</dbReference>
<dbReference type="SUPFAM" id="SSF103481">
    <property type="entry name" value="Multidrug resistance efflux transporter EmrE"/>
    <property type="match status" value="2"/>
</dbReference>
<keyword evidence="5" id="KW-0472">Membrane</keyword>
<feature type="domain" description="EamA" evidence="6">
    <location>
        <begin position="157"/>
        <end position="290"/>
    </location>
</feature>
<proteinExistence type="inferred from homology"/>